<dbReference type="EMBL" id="PRDW01000012">
    <property type="protein sequence ID" value="PPB82936.1"/>
    <property type="molecule type" value="Genomic_DNA"/>
</dbReference>
<accession>A0A2P5K890</accession>
<organism evidence="1 2">
    <name type="scientific">Mycetohabitans endofungorum</name>
    <dbReference type="NCBI Taxonomy" id="417203"/>
    <lineage>
        <taxon>Bacteria</taxon>
        <taxon>Pseudomonadati</taxon>
        <taxon>Pseudomonadota</taxon>
        <taxon>Betaproteobacteria</taxon>
        <taxon>Burkholderiales</taxon>
        <taxon>Burkholderiaceae</taxon>
        <taxon>Mycetohabitans</taxon>
    </lineage>
</organism>
<evidence type="ECO:0000313" key="2">
    <source>
        <dbReference type="Proteomes" id="UP000243096"/>
    </source>
</evidence>
<dbReference type="Proteomes" id="UP000243096">
    <property type="component" value="Unassembled WGS sequence"/>
</dbReference>
<comment type="caution">
    <text evidence="1">The sequence shown here is derived from an EMBL/GenBank/DDBJ whole genome shotgun (WGS) entry which is preliminary data.</text>
</comment>
<evidence type="ECO:0000313" key="1">
    <source>
        <dbReference type="EMBL" id="PPB82936.1"/>
    </source>
</evidence>
<name>A0A2P5K890_9BURK</name>
<sequence>MLRAKILYAKGVFKRTNSLSKVERRVKRRTIDDMMRDGAPDGAMQMVFEPACH</sequence>
<dbReference type="AlphaFoldDB" id="A0A2P5K890"/>
<protein>
    <submittedName>
        <fullName evidence="1">Uncharacterized protein</fullName>
    </submittedName>
</protein>
<gene>
    <name evidence="1" type="ORF">B0O95_112113</name>
</gene>
<reference evidence="1 2" key="1">
    <citation type="submission" date="2018-01" db="EMBL/GenBank/DDBJ databases">
        <title>Genomic Encyclopedia of Type Strains, Phase III (KMG-III): the genomes of soil and plant-associated and newly described type strains.</title>
        <authorList>
            <person name="Whitman W."/>
        </authorList>
    </citation>
    <scope>NUCLEOTIDE SEQUENCE [LARGE SCALE GENOMIC DNA]</scope>
    <source>
        <strain evidence="1 2">HKI456</strain>
    </source>
</reference>
<dbReference type="RefSeq" id="WP_199180506.1">
    <property type="nucleotide sequence ID" value="NZ_CP062179.1"/>
</dbReference>
<proteinExistence type="predicted"/>
<keyword evidence="2" id="KW-1185">Reference proteome</keyword>